<dbReference type="AlphaFoldDB" id="A0AAV4CR70"/>
<evidence type="ECO:0000313" key="2">
    <source>
        <dbReference type="Proteomes" id="UP000735302"/>
    </source>
</evidence>
<keyword evidence="2" id="KW-1185">Reference proteome</keyword>
<dbReference type="EMBL" id="BLXT01006896">
    <property type="protein sequence ID" value="GFO34410.1"/>
    <property type="molecule type" value="Genomic_DNA"/>
</dbReference>
<organism evidence="1 2">
    <name type="scientific">Plakobranchus ocellatus</name>
    <dbReference type="NCBI Taxonomy" id="259542"/>
    <lineage>
        <taxon>Eukaryota</taxon>
        <taxon>Metazoa</taxon>
        <taxon>Spiralia</taxon>
        <taxon>Lophotrochozoa</taxon>
        <taxon>Mollusca</taxon>
        <taxon>Gastropoda</taxon>
        <taxon>Heterobranchia</taxon>
        <taxon>Euthyneura</taxon>
        <taxon>Panpulmonata</taxon>
        <taxon>Sacoglossa</taxon>
        <taxon>Placobranchoidea</taxon>
        <taxon>Plakobranchidae</taxon>
        <taxon>Plakobranchus</taxon>
    </lineage>
</organism>
<sequence>MPTITEETISLSSPSLFHCPPADFAPRYVHKKVISGFQALRQARSPVVRLETVTIETLQISGPSRYPLCYRRPELRRRGKKRICGQVVTDQGRFDSVVLKF</sequence>
<proteinExistence type="predicted"/>
<protein>
    <submittedName>
        <fullName evidence="1">Uncharacterized protein</fullName>
    </submittedName>
</protein>
<gene>
    <name evidence="1" type="ORF">PoB_006091500</name>
</gene>
<reference evidence="1 2" key="1">
    <citation type="journal article" date="2021" name="Elife">
        <title>Chloroplast acquisition without the gene transfer in kleptoplastic sea slugs, Plakobranchus ocellatus.</title>
        <authorList>
            <person name="Maeda T."/>
            <person name="Takahashi S."/>
            <person name="Yoshida T."/>
            <person name="Shimamura S."/>
            <person name="Takaki Y."/>
            <person name="Nagai Y."/>
            <person name="Toyoda A."/>
            <person name="Suzuki Y."/>
            <person name="Arimoto A."/>
            <person name="Ishii H."/>
            <person name="Satoh N."/>
            <person name="Nishiyama T."/>
            <person name="Hasebe M."/>
            <person name="Maruyama T."/>
            <person name="Minagawa J."/>
            <person name="Obokata J."/>
            <person name="Shigenobu S."/>
        </authorList>
    </citation>
    <scope>NUCLEOTIDE SEQUENCE [LARGE SCALE GENOMIC DNA]</scope>
</reference>
<accession>A0AAV4CR70</accession>
<dbReference type="Proteomes" id="UP000735302">
    <property type="component" value="Unassembled WGS sequence"/>
</dbReference>
<comment type="caution">
    <text evidence="1">The sequence shown here is derived from an EMBL/GenBank/DDBJ whole genome shotgun (WGS) entry which is preliminary data.</text>
</comment>
<evidence type="ECO:0000313" key="1">
    <source>
        <dbReference type="EMBL" id="GFO34410.1"/>
    </source>
</evidence>
<name>A0AAV4CR70_9GAST</name>